<gene>
    <name evidence="6" type="primary">Trim31</name>
    <name evidence="6" type="ORF">UPUEPO_R15225</name>
</gene>
<dbReference type="GO" id="GO:0008270">
    <property type="term" value="F:zinc ion binding"/>
    <property type="evidence" value="ECO:0007669"/>
    <property type="project" value="UniProtKB-KW"/>
</dbReference>
<evidence type="ECO:0000256" key="2">
    <source>
        <dbReference type="ARBA" id="ARBA00022833"/>
    </source>
</evidence>
<comment type="caution">
    <text evidence="6">The sequence shown here is derived from an EMBL/GenBank/DDBJ whole genome shotgun (WGS) entry which is preliminary data.</text>
</comment>
<dbReference type="PROSITE" id="PS50119">
    <property type="entry name" value="ZF_BBOX"/>
    <property type="match status" value="1"/>
</dbReference>
<sequence>ARVLEVAKTLNSLATARAPVMKEGCGKHQELLKFFCKNDGAFICSVCRESRDHRGHVVLPVPDAVQEYKDQIQDKLQTLKENRDKLLELRDAELRRSW</sequence>
<feature type="non-terminal residue" evidence="6">
    <location>
        <position position="1"/>
    </location>
</feature>
<dbReference type="Proteomes" id="UP000544127">
    <property type="component" value="Unassembled WGS sequence"/>
</dbReference>
<dbReference type="SMART" id="SM00336">
    <property type="entry name" value="BBOX"/>
    <property type="match status" value="1"/>
</dbReference>
<reference evidence="6 7" key="1">
    <citation type="submission" date="2019-09" db="EMBL/GenBank/DDBJ databases">
        <title>Bird 10,000 Genomes (B10K) Project - Family phase.</title>
        <authorList>
            <person name="Zhang G."/>
        </authorList>
    </citation>
    <scope>NUCLEOTIDE SEQUENCE [LARGE SCALE GENOMIC DNA]</scope>
    <source>
        <strain evidence="6">B10K-DU-012-37</strain>
    </source>
</reference>
<dbReference type="EMBL" id="VZRI01007997">
    <property type="protein sequence ID" value="NWU96032.1"/>
    <property type="molecule type" value="Genomic_DNA"/>
</dbReference>
<proteinExistence type="predicted"/>
<dbReference type="InterPro" id="IPR050143">
    <property type="entry name" value="TRIM/RBCC"/>
</dbReference>
<evidence type="ECO:0000313" key="6">
    <source>
        <dbReference type="EMBL" id="NWU96032.1"/>
    </source>
</evidence>
<dbReference type="Pfam" id="PF00643">
    <property type="entry name" value="zf-B_box"/>
    <property type="match status" value="1"/>
</dbReference>
<protein>
    <submittedName>
        <fullName evidence="6">TRI31 ligase</fullName>
    </submittedName>
</protein>
<dbReference type="AlphaFoldDB" id="A0A7K6B160"/>
<keyword evidence="1 3" id="KW-0863">Zinc-finger</keyword>
<evidence type="ECO:0000256" key="1">
    <source>
        <dbReference type="ARBA" id="ARBA00022771"/>
    </source>
</evidence>
<dbReference type="SUPFAM" id="SSF57845">
    <property type="entry name" value="B-box zinc-binding domain"/>
    <property type="match status" value="1"/>
</dbReference>
<dbReference type="OrthoDB" id="9049620at2759"/>
<feature type="non-terminal residue" evidence="6">
    <location>
        <position position="98"/>
    </location>
</feature>
<feature type="domain" description="B box-type" evidence="5">
    <location>
        <begin position="25"/>
        <end position="61"/>
    </location>
</feature>
<evidence type="ECO:0000313" key="7">
    <source>
        <dbReference type="Proteomes" id="UP000544127"/>
    </source>
</evidence>
<keyword evidence="4" id="KW-0175">Coiled coil</keyword>
<evidence type="ECO:0000256" key="3">
    <source>
        <dbReference type="PROSITE-ProRule" id="PRU00024"/>
    </source>
</evidence>
<accession>A0A7K6B160</accession>
<feature type="coiled-coil region" evidence="4">
    <location>
        <begin position="65"/>
        <end position="96"/>
    </location>
</feature>
<dbReference type="GO" id="GO:0016874">
    <property type="term" value="F:ligase activity"/>
    <property type="evidence" value="ECO:0007669"/>
    <property type="project" value="UniProtKB-KW"/>
</dbReference>
<name>A0A7K6B160_UPUEP</name>
<dbReference type="InterPro" id="IPR000315">
    <property type="entry name" value="Znf_B-box"/>
</dbReference>
<keyword evidence="2" id="KW-0862">Zinc</keyword>
<organism evidence="6 7">
    <name type="scientific">Upupa epops</name>
    <name type="common">Eurasian hoopoe</name>
    <dbReference type="NCBI Taxonomy" id="57439"/>
    <lineage>
        <taxon>Eukaryota</taxon>
        <taxon>Metazoa</taxon>
        <taxon>Chordata</taxon>
        <taxon>Craniata</taxon>
        <taxon>Vertebrata</taxon>
        <taxon>Euteleostomi</taxon>
        <taxon>Archelosauria</taxon>
        <taxon>Archosauria</taxon>
        <taxon>Dinosauria</taxon>
        <taxon>Saurischia</taxon>
        <taxon>Theropoda</taxon>
        <taxon>Coelurosauria</taxon>
        <taxon>Aves</taxon>
        <taxon>Neognathae</taxon>
        <taxon>Neoaves</taxon>
        <taxon>Telluraves</taxon>
        <taxon>Coraciimorphae</taxon>
        <taxon>Bucerotiformes</taxon>
        <taxon>Upupidae</taxon>
        <taxon>Upupa</taxon>
    </lineage>
</organism>
<evidence type="ECO:0000256" key="4">
    <source>
        <dbReference type="SAM" id="Coils"/>
    </source>
</evidence>
<keyword evidence="1 3" id="KW-0479">Metal-binding</keyword>
<keyword evidence="6" id="KW-0436">Ligase</keyword>
<dbReference type="Gene3D" id="3.30.160.60">
    <property type="entry name" value="Classic Zinc Finger"/>
    <property type="match status" value="1"/>
</dbReference>
<dbReference type="PANTHER" id="PTHR24103">
    <property type="entry name" value="E3 UBIQUITIN-PROTEIN LIGASE TRIM"/>
    <property type="match status" value="1"/>
</dbReference>
<keyword evidence="7" id="KW-1185">Reference proteome</keyword>
<evidence type="ECO:0000259" key="5">
    <source>
        <dbReference type="PROSITE" id="PS50119"/>
    </source>
</evidence>